<dbReference type="EMBL" id="CP119311">
    <property type="protein sequence ID" value="WEK35478.1"/>
    <property type="molecule type" value="Genomic_DNA"/>
</dbReference>
<evidence type="ECO:0000313" key="12">
    <source>
        <dbReference type="Proteomes" id="UP001220610"/>
    </source>
</evidence>
<dbReference type="GO" id="GO:0008381">
    <property type="term" value="F:mechanosensitive monoatomic ion channel activity"/>
    <property type="evidence" value="ECO:0007669"/>
    <property type="project" value="UniProtKB-ARBA"/>
</dbReference>
<reference evidence="11" key="1">
    <citation type="submission" date="2023-03" db="EMBL/GenBank/DDBJ databases">
        <title>Andean soil-derived lignocellulolytic bacterial consortium as a source of novel taxa and putative plastic-active enzymes.</title>
        <authorList>
            <person name="Diaz-Garcia L."/>
            <person name="Chuvochina M."/>
            <person name="Feuerriegel G."/>
            <person name="Bunk B."/>
            <person name="Sproer C."/>
            <person name="Streit W.R."/>
            <person name="Rodriguez L.M."/>
            <person name="Overmann J."/>
            <person name="Jimenez D.J."/>
        </authorList>
    </citation>
    <scope>NUCLEOTIDE SEQUENCE</scope>
    <source>
        <strain evidence="11">MAG 7</strain>
    </source>
</reference>
<evidence type="ECO:0000259" key="8">
    <source>
        <dbReference type="Pfam" id="PF00924"/>
    </source>
</evidence>
<feature type="domain" description="Mechanosensitive ion channel MscS" evidence="8">
    <location>
        <begin position="179"/>
        <end position="246"/>
    </location>
</feature>
<keyword evidence="5 7" id="KW-1133">Transmembrane helix</keyword>
<dbReference type="InterPro" id="IPR011066">
    <property type="entry name" value="MscS_channel_C_sf"/>
</dbReference>
<comment type="subcellular location">
    <subcellularLocation>
        <location evidence="1">Cell membrane</location>
        <topology evidence="1">Multi-pass membrane protein</topology>
    </subcellularLocation>
</comment>
<dbReference type="Gene3D" id="1.10.287.1260">
    <property type="match status" value="1"/>
</dbReference>
<evidence type="ECO:0000256" key="2">
    <source>
        <dbReference type="ARBA" id="ARBA00008017"/>
    </source>
</evidence>
<feature type="domain" description="Mechanosensitive ion channel transmembrane helices 2/3" evidence="10">
    <location>
        <begin position="140"/>
        <end position="178"/>
    </location>
</feature>
<dbReference type="InterPro" id="IPR010920">
    <property type="entry name" value="LSM_dom_sf"/>
</dbReference>
<evidence type="ECO:0000256" key="7">
    <source>
        <dbReference type="SAM" id="Phobius"/>
    </source>
</evidence>
<accession>A0AAJ6BFU2</accession>
<evidence type="ECO:0000256" key="4">
    <source>
        <dbReference type="ARBA" id="ARBA00022692"/>
    </source>
</evidence>
<dbReference type="GO" id="GO:0005886">
    <property type="term" value="C:plasma membrane"/>
    <property type="evidence" value="ECO:0007669"/>
    <property type="project" value="UniProtKB-SubCell"/>
</dbReference>
<comment type="similarity">
    <text evidence="2">Belongs to the MscS (TC 1.A.23) family.</text>
</comment>
<dbReference type="AlphaFoldDB" id="A0AAJ6BFU2"/>
<sequence length="359" mass="41203">MDQFWAYRLFNNTVKDWTIAIGIIVVSMLVLRLLRTLITKKLSSLTAKTKTTIDDFIISIVQSCIMPILYIVAVYMGLQYLEFPEKVRKIERAVLMVVSTYFVLRIITRFMGYFVKEVILKKEENSLREKQSKSILIIVQIVVWIAGIIFLMDNMGYDITALVAGLGIGGIAIALAAQTILGDLFSYVVIFFDKPFEIGDFVILDDKLGSIESIGIKTTRIRTLSGEQLVISNTDLTNSRVHNYKRMQHRRIVFAFNVFYNTPVAKLRQIPDMIKETINALEGTRFDRAHFQSFGDAGYRFEIVYHVLSPDYNIYMDKQQHINFAICEILESTQVEFAFTTQRITRPSENPYSVETSSN</sequence>
<evidence type="ECO:0000259" key="10">
    <source>
        <dbReference type="Pfam" id="PF21088"/>
    </source>
</evidence>
<evidence type="ECO:0000256" key="6">
    <source>
        <dbReference type="ARBA" id="ARBA00023136"/>
    </source>
</evidence>
<dbReference type="Pfam" id="PF21088">
    <property type="entry name" value="MS_channel_1st"/>
    <property type="match status" value="1"/>
</dbReference>
<dbReference type="Gene3D" id="3.30.70.100">
    <property type="match status" value="1"/>
</dbReference>
<dbReference type="Gene3D" id="2.30.30.60">
    <property type="match status" value="1"/>
</dbReference>
<dbReference type="Pfam" id="PF00924">
    <property type="entry name" value="MS_channel_2nd"/>
    <property type="match status" value="1"/>
</dbReference>
<dbReference type="SUPFAM" id="SSF50182">
    <property type="entry name" value="Sm-like ribonucleoproteins"/>
    <property type="match status" value="1"/>
</dbReference>
<dbReference type="PANTHER" id="PTHR30566">
    <property type="entry name" value="YNAI-RELATED MECHANOSENSITIVE ION CHANNEL"/>
    <property type="match status" value="1"/>
</dbReference>
<dbReference type="Pfam" id="PF21082">
    <property type="entry name" value="MS_channel_3rd"/>
    <property type="match status" value="1"/>
</dbReference>
<dbReference type="InterPro" id="IPR023408">
    <property type="entry name" value="MscS_beta-dom_sf"/>
</dbReference>
<feature type="domain" description="Mechanosensitive ion channel MscS C-terminal" evidence="9">
    <location>
        <begin position="252"/>
        <end position="336"/>
    </location>
</feature>
<evidence type="ECO:0000256" key="5">
    <source>
        <dbReference type="ARBA" id="ARBA00022989"/>
    </source>
</evidence>
<feature type="transmembrane region" description="Helical" evidence="7">
    <location>
        <begin position="135"/>
        <end position="153"/>
    </location>
</feature>
<dbReference type="InterPro" id="IPR006685">
    <property type="entry name" value="MscS_channel_2nd"/>
</dbReference>
<keyword evidence="6 7" id="KW-0472">Membrane</keyword>
<dbReference type="Proteomes" id="UP001220610">
    <property type="component" value="Chromosome"/>
</dbReference>
<keyword evidence="4 7" id="KW-0812">Transmembrane</keyword>
<evidence type="ECO:0000313" key="11">
    <source>
        <dbReference type="EMBL" id="WEK35478.1"/>
    </source>
</evidence>
<feature type="transmembrane region" description="Helical" evidence="7">
    <location>
        <begin position="93"/>
        <end position="115"/>
    </location>
</feature>
<feature type="transmembrane region" description="Helical" evidence="7">
    <location>
        <begin position="56"/>
        <end position="81"/>
    </location>
</feature>
<organism evidence="11 12">
    <name type="scientific">Candidatus Pseudobacter hemicellulosilyticus</name>
    <dbReference type="NCBI Taxonomy" id="3121375"/>
    <lineage>
        <taxon>Bacteria</taxon>
        <taxon>Pseudomonadati</taxon>
        <taxon>Bacteroidota</taxon>
        <taxon>Chitinophagia</taxon>
        <taxon>Chitinophagales</taxon>
        <taxon>Chitinophagaceae</taxon>
        <taxon>Pseudobacter</taxon>
    </lineage>
</organism>
<feature type="transmembrane region" description="Helical" evidence="7">
    <location>
        <begin position="159"/>
        <end position="177"/>
    </location>
</feature>
<dbReference type="PANTHER" id="PTHR30566:SF25">
    <property type="entry name" value="INNER MEMBRANE PROTEIN"/>
    <property type="match status" value="1"/>
</dbReference>
<evidence type="ECO:0000256" key="3">
    <source>
        <dbReference type="ARBA" id="ARBA00022475"/>
    </source>
</evidence>
<dbReference type="InterPro" id="IPR011014">
    <property type="entry name" value="MscS_channel_TM-2"/>
</dbReference>
<dbReference type="SUPFAM" id="SSF82689">
    <property type="entry name" value="Mechanosensitive channel protein MscS (YggB), C-terminal domain"/>
    <property type="match status" value="1"/>
</dbReference>
<gene>
    <name evidence="11" type="ORF">P0Y53_23550</name>
</gene>
<dbReference type="SUPFAM" id="SSF82861">
    <property type="entry name" value="Mechanosensitive channel protein MscS (YggB), transmembrane region"/>
    <property type="match status" value="1"/>
</dbReference>
<dbReference type="InterPro" id="IPR049142">
    <property type="entry name" value="MS_channel_1st"/>
</dbReference>
<keyword evidence="3" id="KW-1003">Cell membrane</keyword>
<feature type="transmembrane region" description="Helical" evidence="7">
    <location>
        <begin position="17"/>
        <end position="35"/>
    </location>
</feature>
<protein>
    <submittedName>
        <fullName evidence="11">Mechanosensitive ion channel family protein</fullName>
    </submittedName>
</protein>
<evidence type="ECO:0000259" key="9">
    <source>
        <dbReference type="Pfam" id="PF21082"/>
    </source>
</evidence>
<dbReference type="InterPro" id="IPR049278">
    <property type="entry name" value="MS_channel_C"/>
</dbReference>
<proteinExistence type="inferred from homology"/>
<evidence type="ECO:0000256" key="1">
    <source>
        <dbReference type="ARBA" id="ARBA00004651"/>
    </source>
</evidence>
<name>A0AAJ6BFU2_9BACT</name>